<feature type="domain" description="PA" evidence="14">
    <location>
        <begin position="382"/>
        <end position="453"/>
    </location>
</feature>
<dbReference type="Gene3D" id="3.40.50.200">
    <property type="entry name" value="Peptidase S8/S53 domain"/>
    <property type="match status" value="1"/>
</dbReference>
<proteinExistence type="inferred from homology"/>
<dbReference type="Pfam" id="PF05922">
    <property type="entry name" value="Inhibitor_I9"/>
    <property type="match status" value="1"/>
</dbReference>
<dbReference type="FunFam" id="3.40.50.200:FF:000006">
    <property type="entry name" value="Subtilisin-like protease SBT1.5"/>
    <property type="match status" value="1"/>
</dbReference>
<dbReference type="GeneID" id="108824084"/>
<evidence type="ECO:0000259" key="16">
    <source>
        <dbReference type="Pfam" id="PF17766"/>
    </source>
</evidence>
<feature type="active site" description="Charge relay system" evidence="10 11">
    <location>
        <position position="210"/>
    </location>
</feature>
<dbReference type="InterPro" id="IPR010259">
    <property type="entry name" value="S8pro/Inhibitor_I9"/>
</dbReference>
<protein>
    <submittedName>
        <fullName evidence="18">Subtilisin-like protease SBT1.7</fullName>
    </submittedName>
</protein>
<dbReference type="Gene3D" id="3.30.70.80">
    <property type="entry name" value="Peptidase S8 propeptide/proteinase inhibitor I9"/>
    <property type="match status" value="1"/>
</dbReference>
<sequence length="754" mass="79867">MSPSFLSSTTFFFTIILYLGLFHVSNGAQQGTYIVHMAKSQMPLSFDHHSLWYDSSLRSVSESAEMLYTYNNAIHGFATRLTPEEADSLMTQPGVILVQPEQRYQLHTTRTPLFLGLDGHNAGLFPETATSSDIVIGVLDTGVWPESKSFSDEGYGPIPSTWKGGCDSGTNFTSLCNRKLVGARFFVQGYEAEYGVVNEESRSPIDDEGHGTHTASTAAGSVVEGANLLGFANGTARGMAPRARVAVYKVCWKIECVSSDILAGMDKAIEDNVNVLSLSIGGISTSYKDEIAIGAFAAMERGIFVSCSAGNDGPYPYTLSNLAPWITTVGAGTIDRDFPALVTLGNGKSYTGASLFEKDALPPKMLPFIYAGNASNNATYDIFCFPGTLIPEKVKGKIVMCERGGIRAAKGEVVKAAGGIGMILANPPSRGEELAVDAHVLPTTNVGHKAGEIIRSYVMTDPNPTASIVIQGTVVNVKPSPVLAAFSSRGPNHITPNILKPDLIAPGVNILAAWTGAVGPSGLASDTSRAEFNIISGTSMSCPHVSGLAALLKSVHPDWSPAAIRSALMTTAYNTYKDGTPILDVLTLKPSTPFGHGAGHVSPATAVSPGLIYDLTTVDYIGFLCAMNYNSSLIKIISRGNYACDASKTYTVADLNYPSFAVNVNGSDTYKYTRTVTNVGGAGSYSVKVTSETTAVKISVEPAVLNFEEVNEKKSYAVTFTVDSSKPSGSNSFGSIEWSDGKNMVASPVAISWT</sequence>
<dbReference type="KEGG" id="rsz:108824084"/>
<dbReference type="SUPFAM" id="SSF52743">
    <property type="entry name" value="Subtilisin-like"/>
    <property type="match status" value="1"/>
</dbReference>
<dbReference type="InterPro" id="IPR023828">
    <property type="entry name" value="Peptidase_S8_Ser-AS"/>
</dbReference>
<dbReference type="GO" id="GO:0048731">
    <property type="term" value="P:system development"/>
    <property type="evidence" value="ECO:0007669"/>
    <property type="project" value="UniProtKB-ARBA"/>
</dbReference>
<keyword evidence="7 11" id="KW-0720">Serine protease</keyword>
<dbReference type="InterPro" id="IPR000209">
    <property type="entry name" value="Peptidase_S8/S53_dom"/>
</dbReference>
<dbReference type="PROSITE" id="PS00138">
    <property type="entry name" value="SUBTILASE_SER"/>
    <property type="match status" value="1"/>
</dbReference>
<name>A0A6J0KYF8_RAPSA</name>
<keyword evidence="4 11" id="KW-0645">Protease</keyword>
<comment type="subcellular location">
    <subcellularLocation>
        <location evidence="1">Secreted</location>
    </subcellularLocation>
</comment>
<dbReference type="RefSeq" id="XP_018452932.1">
    <property type="nucleotide sequence ID" value="XM_018597430.2"/>
</dbReference>
<dbReference type="Pfam" id="PF17766">
    <property type="entry name" value="fn3_6"/>
    <property type="match status" value="1"/>
</dbReference>
<dbReference type="FunFam" id="2.60.40.2310:FF:000001">
    <property type="entry name" value="Subtilisin-like protease SBT1.5"/>
    <property type="match status" value="1"/>
</dbReference>
<evidence type="ECO:0000256" key="6">
    <source>
        <dbReference type="ARBA" id="ARBA00022801"/>
    </source>
</evidence>
<dbReference type="Pfam" id="PF00082">
    <property type="entry name" value="Peptidase_S8"/>
    <property type="match status" value="1"/>
</dbReference>
<evidence type="ECO:0000256" key="3">
    <source>
        <dbReference type="ARBA" id="ARBA00022525"/>
    </source>
</evidence>
<dbReference type="OrthoDB" id="206201at2759"/>
<dbReference type="FunFam" id="3.30.70.80:FF:000003">
    <property type="entry name" value="Subtilisin-like protease SBT1.9"/>
    <property type="match status" value="1"/>
</dbReference>
<evidence type="ECO:0000256" key="5">
    <source>
        <dbReference type="ARBA" id="ARBA00022729"/>
    </source>
</evidence>
<reference evidence="17" key="1">
    <citation type="journal article" date="2019" name="Database">
        <title>The radish genome database (RadishGD): an integrated information resource for radish genomics.</title>
        <authorList>
            <person name="Yu H.J."/>
            <person name="Baek S."/>
            <person name="Lee Y.J."/>
            <person name="Cho A."/>
            <person name="Mun J.H."/>
        </authorList>
    </citation>
    <scope>NUCLEOTIDE SEQUENCE [LARGE SCALE GENOMIC DNA]</scope>
    <source>
        <strain evidence="17">cv. WK10039</strain>
    </source>
</reference>
<dbReference type="InterPro" id="IPR037045">
    <property type="entry name" value="S8pro/Inhibitor_I9_sf"/>
</dbReference>
<dbReference type="InterPro" id="IPR003137">
    <property type="entry name" value="PA_domain"/>
</dbReference>
<evidence type="ECO:0000256" key="11">
    <source>
        <dbReference type="PROSITE-ProRule" id="PRU01240"/>
    </source>
</evidence>
<dbReference type="AlphaFoldDB" id="A0A6J0KYF8"/>
<keyword evidence="3" id="KW-0964">Secreted</keyword>
<dbReference type="Gene3D" id="2.60.40.2310">
    <property type="match status" value="1"/>
</dbReference>
<dbReference type="InterPro" id="IPR036852">
    <property type="entry name" value="Peptidase_S8/S53_dom_sf"/>
</dbReference>
<organism evidence="17 18">
    <name type="scientific">Raphanus sativus</name>
    <name type="common">Radish</name>
    <name type="synonym">Raphanus raphanistrum var. sativus</name>
    <dbReference type="NCBI Taxonomy" id="3726"/>
    <lineage>
        <taxon>Eukaryota</taxon>
        <taxon>Viridiplantae</taxon>
        <taxon>Streptophyta</taxon>
        <taxon>Embryophyta</taxon>
        <taxon>Tracheophyta</taxon>
        <taxon>Spermatophyta</taxon>
        <taxon>Magnoliopsida</taxon>
        <taxon>eudicotyledons</taxon>
        <taxon>Gunneridae</taxon>
        <taxon>Pentapetalae</taxon>
        <taxon>rosids</taxon>
        <taxon>malvids</taxon>
        <taxon>Brassicales</taxon>
        <taxon>Brassicaceae</taxon>
        <taxon>Brassiceae</taxon>
        <taxon>Raphanus</taxon>
    </lineage>
</organism>
<evidence type="ECO:0000256" key="7">
    <source>
        <dbReference type="ARBA" id="ARBA00022825"/>
    </source>
</evidence>
<evidence type="ECO:0000256" key="1">
    <source>
        <dbReference type="ARBA" id="ARBA00004613"/>
    </source>
</evidence>
<evidence type="ECO:0000313" key="18">
    <source>
        <dbReference type="RefSeq" id="XP_018452932.1"/>
    </source>
</evidence>
<evidence type="ECO:0000256" key="10">
    <source>
        <dbReference type="PIRSR" id="PIRSR615500-1"/>
    </source>
</evidence>
<dbReference type="FunFam" id="3.50.30.30:FF:000005">
    <property type="entry name" value="subtilisin-like protease SBT1.5"/>
    <property type="match status" value="1"/>
</dbReference>
<evidence type="ECO:0000259" key="15">
    <source>
        <dbReference type="Pfam" id="PF05922"/>
    </source>
</evidence>
<evidence type="ECO:0000256" key="8">
    <source>
        <dbReference type="ARBA" id="ARBA00023145"/>
    </source>
</evidence>
<dbReference type="PRINTS" id="PR00723">
    <property type="entry name" value="SUBTILISIN"/>
</dbReference>
<dbReference type="PANTHER" id="PTHR10795">
    <property type="entry name" value="PROPROTEIN CONVERTASE SUBTILISIN/KEXIN"/>
    <property type="match status" value="1"/>
</dbReference>
<dbReference type="InterPro" id="IPR015500">
    <property type="entry name" value="Peptidase_S8_subtilisin-rel"/>
</dbReference>
<dbReference type="InterPro" id="IPR041469">
    <property type="entry name" value="Subtilisin-like_FN3"/>
</dbReference>
<feature type="active site" description="Charge relay system" evidence="10 11">
    <location>
        <position position="140"/>
    </location>
</feature>
<gene>
    <name evidence="18" type="primary">LOC108824084</name>
</gene>
<dbReference type="CDD" id="cd02120">
    <property type="entry name" value="PA_subtilisin_like"/>
    <property type="match status" value="1"/>
</dbReference>
<dbReference type="Proteomes" id="UP000504610">
    <property type="component" value="Chromosome 9"/>
</dbReference>
<evidence type="ECO:0000256" key="4">
    <source>
        <dbReference type="ARBA" id="ARBA00022670"/>
    </source>
</evidence>
<feature type="domain" description="Peptidase S8/S53" evidence="13">
    <location>
        <begin position="132"/>
        <end position="577"/>
    </location>
</feature>
<keyword evidence="8" id="KW-0865">Zymogen</keyword>
<keyword evidence="17" id="KW-1185">Reference proteome</keyword>
<evidence type="ECO:0000256" key="12">
    <source>
        <dbReference type="SAM" id="SignalP"/>
    </source>
</evidence>
<dbReference type="Gene3D" id="3.50.30.30">
    <property type="match status" value="1"/>
</dbReference>
<evidence type="ECO:0000256" key="9">
    <source>
        <dbReference type="ARBA" id="ARBA00023180"/>
    </source>
</evidence>
<keyword evidence="5 12" id="KW-0732">Signal</keyword>
<evidence type="ECO:0000256" key="2">
    <source>
        <dbReference type="ARBA" id="ARBA00011073"/>
    </source>
</evidence>
<dbReference type="CDD" id="cd04852">
    <property type="entry name" value="Peptidases_S8_3"/>
    <property type="match status" value="1"/>
</dbReference>
<feature type="chain" id="PRO_5026911332" evidence="12">
    <location>
        <begin position="28"/>
        <end position="754"/>
    </location>
</feature>
<feature type="active site" description="Charge relay system" evidence="10 11">
    <location>
        <position position="539"/>
    </location>
</feature>
<accession>A0A6J0KYF8</accession>
<comment type="similarity">
    <text evidence="2 11">Belongs to the peptidase S8 family.</text>
</comment>
<feature type="signal peptide" evidence="12">
    <location>
        <begin position="1"/>
        <end position="27"/>
    </location>
</feature>
<dbReference type="InterPro" id="IPR045051">
    <property type="entry name" value="SBT"/>
</dbReference>
<dbReference type="GO" id="GO:0005576">
    <property type="term" value="C:extracellular region"/>
    <property type="evidence" value="ECO:0007669"/>
    <property type="project" value="UniProtKB-SubCell"/>
</dbReference>
<dbReference type="Pfam" id="PF02225">
    <property type="entry name" value="PA"/>
    <property type="match status" value="1"/>
</dbReference>
<dbReference type="GO" id="GO:0004252">
    <property type="term" value="F:serine-type endopeptidase activity"/>
    <property type="evidence" value="ECO:0007669"/>
    <property type="project" value="UniProtKB-UniRule"/>
</dbReference>
<feature type="domain" description="Inhibitor I9" evidence="15">
    <location>
        <begin position="32"/>
        <end position="107"/>
    </location>
</feature>
<dbReference type="InterPro" id="IPR034197">
    <property type="entry name" value="Peptidases_S8_3"/>
</dbReference>
<dbReference type="PROSITE" id="PS51892">
    <property type="entry name" value="SUBTILASE"/>
    <property type="match status" value="1"/>
</dbReference>
<evidence type="ECO:0000313" key="17">
    <source>
        <dbReference type="Proteomes" id="UP000504610"/>
    </source>
</evidence>
<feature type="domain" description="Subtilisin-like protease fibronectin type-III" evidence="16">
    <location>
        <begin position="654"/>
        <end position="751"/>
    </location>
</feature>
<evidence type="ECO:0000259" key="13">
    <source>
        <dbReference type="Pfam" id="PF00082"/>
    </source>
</evidence>
<evidence type="ECO:0000259" key="14">
    <source>
        <dbReference type="Pfam" id="PF02225"/>
    </source>
</evidence>
<keyword evidence="6 11" id="KW-0378">Hydrolase</keyword>
<keyword evidence="9" id="KW-0325">Glycoprotein</keyword>
<dbReference type="GO" id="GO:0006508">
    <property type="term" value="P:proteolysis"/>
    <property type="evidence" value="ECO:0007669"/>
    <property type="project" value="UniProtKB-KW"/>
</dbReference>
<reference evidence="18" key="2">
    <citation type="submission" date="2025-08" db="UniProtKB">
        <authorList>
            <consortium name="RefSeq"/>
        </authorList>
    </citation>
    <scope>IDENTIFICATION</scope>
    <source>
        <tissue evidence="18">Leaf</tissue>
    </source>
</reference>